<dbReference type="InterPro" id="IPR000651">
    <property type="entry name" value="Ras-like_Gua-exchang_fac_N"/>
</dbReference>
<comment type="caution">
    <text evidence="4">The sequence shown here is derived from an EMBL/GenBank/DDBJ whole genome shotgun (WGS) entry which is preliminary data.</text>
</comment>
<feature type="compositionally biased region" description="Basic and acidic residues" evidence="2">
    <location>
        <begin position="314"/>
        <end position="330"/>
    </location>
</feature>
<dbReference type="STRING" id="105785.A0A2J7PM90"/>
<sequence length="535" mass="59035">MQEKAAWISDISQCMDNVHFNDLLHSSMSDTSSVTMPQSIKNDPRLFKDDVDIRFSRTLNSCKVPQIRYATPERLLERLTDLRFLSIDFLNTFLLTYRVFTDGVTVLEALKKVFYNADPPEAQTSTAGSIMSLDVLGVREDHSTLHLYDSERRRSSASPRRTSGASSVSGYGSEMSDRDRSHSYDSQAFSKGHWRCSFRRFEEESRELALIKESPPVIRQSPTHHPSPCTTPRKSVSIRVETEDDGRHLTIPKTIAVSSSSETLTDNTVISAPSSPSNLSNVTLVGSNNSETSPQDNDAPRTEPETETETETDSETKQQQDTPTERKEMKAMSPVTKESTEEQTKATGTSVQFKTEEKRASVPILESERRLSRTQTKQKGSEGQAKRDGCEEEKGKSDDFQLSDELGIESVTHEHKAGTSSRSASITTNVIQTYYASRRSIQDSEGGAGSMSQRASFQHDSPQNSSKAGVVITSFRQSQRRSSTSTAAAAFAIATSASSNPRDHTLPTKPPVGAGGRCSVGDASMRVGSCRERNR</sequence>
<dbReference type="InterPro" id="IPR023578">
    <property type="entry name" value="Ras_GEF_dom_sf"/>
</dbReference>
<feature type="compositionally biased region" description="Low complexity" evidence="2">
    <location>
        <begin position="156"/>
        <end position="167"/>
    </location>
</feature>
<organism evidence="4 5">
    <name type="scientific">Cryptotermes secundus</name>
    <dbReference type="NCBI Taxonomy" id="105785"/>
    <lineage>
        <taxon>Eukaryota</taxon>
        <taxon>Metazoa</taxon>
        <taxon>Ecdysozoa</taxon>
        <taxon>Arthropoda</taxon>
        <taxon>Hexapoda</taxon>
        <taxon>Insecta</taxon>
        <taxon>Pterygota</taxon>
        <taxon>Neoptera</taxon>
        <taxon>Polyneoptera</taxon>
        <taxon>Dictyoptera</taxon>
        <taxon>Blattodea</taxon>
        <taxon>Blattoidea</taxon>
        <taxon>Termitoidae</taxon>
        <taxon>Kalotermitidae</taxon>
        <taxon>Cryptotermitinae</taxon>
        <taxon>Cryptotermes</taxon>
    </lineage>
</organism>
<feature type="region of interest" description="Disordered" evidence="2">
    <location>
        <begin position="147"/>
        <end position="185"/>
    </location>
</feature>
<dbReference type="SMART" id="SM00229">
    <property type="entry name" value="RasGEFN"/>
    <property type="match status" value="1"/>
</dbReference>
<protein>
    <recommendedName>
        <fullName evidence="3">N-terminal Ras-GEF domain-containing protein</fullName>
    </recommendedName>
</protein>
<feature type="compositionally biased region" description="Polar residues" evidence="2">
    <location>
        <begin position="259"/>
        <end position="296"/>
    </location>
</feature>
<name>A0A2J7PM90_9NEOP</name>
<dbReference type="Gene3D" id="1.20.870.10">
    <property type="entry name" value="Son of sevenless (SoS) protein Chain: S domain 1"/>
    <property type="match status" value="1"/>
</dbReference>
<feature type="compositionally biased region" description="Low complexity" evidence="2">
    <location>
        <begin position="472"/>
        <end position="499"/>
    </location>
</feature>
<dbReference type="CDD" id="cd06224">
    <property type="entry name" value="REM"/>
    <property type="match status" value="1"/>
</dbReference>
<dbReference type="OrthoDB" id="10254377at2759"/>
<feature type="domain" description="N-terminal Ras-GEF" evidence="3">
    <location>
        <begin position="63"/>
        <end position="183"/>
    </location>
</feature>
<feature type="compositionally biased region" description="Low complexity" evidence="2">
    <location>
        <begin position="221"/>
        <end position="232"/>
    </location>
</feature>
<proteinExistence type="predicted"/>
<dbReference type="EMBL" id="NEVH01024418">
    <property type="protein sequence ID" value="PNF17446.1"/>
    <property type="molecule type" value="Genomic_DNA"/>
</dbReference>
<feature type="region of interest" description="Disordered" evidence="2">
    <location>
        <begin position="441"/>
        <end position="535"/>
    </location>
</feature>
<gene>
    <name evidence="4" type="ORF">B7P43_G00360</name>
</gene>
<dbReference type="GO" id="GO:0005085">
    <property type="term" value="F:guanyl-nucleotide exchange factor activity"/>
    <property type="evidence" value="ECO:0007669"/>
    <property type="project" value="UniProtKB-KW"/>
</dbReference>
<dbReference type="InParanoid" id="A0A2J7PM90"/>
<evidence type="ECO:0000313" key="5">
    <source>
        <dbReference type="Proteomes" id="UP000235965"/>
    </source>
</evidence>
<feature type="region of interest" description="Disordered" evidence="2">
    <location>
        <begin position="259"/>
        <end position="428"/>
    </location>
</feature>
<feature type="non-terminal residue" evidence="4">
    <location>
        <position position="535"/>
    </location>
</feature>
<keyword evidence="1" id="KW-0344">Guanine-nucleotide releasing factor</keyword>
<feature type="region of interest" description="Disordered" evidence="2">
    <location>
        <begin position="212"/>
        <end position="235"/>
    </location>
</feature>
<feature type="compositionally biased region" description="Basic and acidic residues" evidence="2">
    <location>
        <begin position="354"/>
        <end position="371"/>
    </location>
</feature>
<feature type="compositionally biased region" description="Basic and acidic residues" evidence="2">
    <location>
        <begin position="384"/>
        <end position="399"/>
    </location>
</feature>
<dbReference type="Pfam" id="PF00618">
    <property type="entry name" value="RasGEF_N"/>
    <property type="match status" value="1"/>
</dbReference>
<evidence type="ECO:0000259" key="3">
    <source>
        <dbReference type="PROSITE" id="PS50212"/>
    </source>
</evidence>
<feature type="compositionally biased region" description="Polar residues" evidence="2">
    <location>
        <begin position="450"/>
        <end position="467"/>
    </location>
</feature>
<accession>A0A2J7PM90</accession>
<evidence type="ECO:0000313" key="4">
    <source>
        <dbReference type="EMBL" id="PNF17446.1"/>
    </source>
</evidence>
<dbReference type="AlphaFoldDB" id="A0A2J7PM90"/>
<dbReference type="PROSITE" id="PS50212">
    <property type="entry name" value="RASGEF_NTER"/>
    <property type="match status" value="1"/>
</dbReference>
<keyword evidence="5" id="KW-1185">Reference proteome</keyword>
<evidence type="ECO:0000256" key="2">
    <source>
        <dbReference type="SAM" id="MobiDB-lite"/>
    </source>
</evidence>
<dbReference type="SUPFAM" id="SSF48366">
    <property type="entry name" value="Ras GEF"/>
    <property type="match status" value="1"/>
</dbReference>
<reference evidence="4 5" key="1">
    <citation type="submission" date="2017-12" db="EMBL/GenBank/DDBJ databases">
        <title>Hemimetabolous genomes reveal molecular basis of termite eusociality.</title>
        <authorList>
            <person name="Harrison M.C."/>
            <person name="Jongepier E."/>
            <person name="Robertson H.M."/>
            <person name="Arning N."/>
            <person name="Bitard-Feildel T."/>
            <person name="Chao H."/>
            <person name="Childers C.P."/>
            <person name="Dinh H."/>
            <person name="Doddapaneni H."/>
            <person name="Dugan S."/>
            <person name="Gowin J."/>
            <person name="Greiner C."/>
            <person name="Han Y."/>
            <person name="Hu H."/>
            <person name="Hughes D.S.T."/>
            <person name="Huylmans A.-K."/>
            <person name="Kemena C."/>
            <person name="Kremer L.P.M."/>
            <person name="Lee S.L."/>
            <person name="Lopez-Ezquerra A."/>
            <person name="Mallet L."/>
            <person name="Monroy-Kuhn J.M."/>
            <person name="Moser A."/>
            <person name="Murali S.C."/>
            <person name="Muzny D.M."/>
            <person name="Otani S."/>
            <person name="Piulachs M.-D."/>
            <person name="Poelchau M."/>
            <person name="Qu J."/>
            <person name="Schaub F."/>
            <person name="Wada-Katsumata A."/>
            <person name="Worley K.C."/>
            <person name="Xie Q."/>
            <person name="Ylla G."/>
            <person name="Poulsen M."/>
            <person name="Gibbs R.A."/>
            <person name="Schal C."/>
            <person name="Richards S."/>
            <person name="Belles X."/>
            <person name="Korb J."/>
            <person name="Bornberg-Bauer E."/>
        </authorList>
    </citation>
    <scope>NUCLEOTIDE SEQUENCE [LARGE SCALE GENOMIC DNA]</scope>
    <source>
        <tissue evidence="4">Whole body</tissue>
    </source>
</reference>
<feature type="compositionally biased region" description="Polar residues" evidence="2">
    <location>
        <begin position="418"/>
        <end position="428"/>
    </location>
</feature>
<evidence type="ECO:0000256" key="1">
    <source>
        <dbReference type="PROSITE-ProRule" id="PRU00135"/>
    </source>
</evidence>
<dbReference type="Proteomes" id="UP000235965">
    <property type="component" value="Unassembled WGS sequence"/>
</dbReference>